<comment type="caution">
    <text evidence="1">The sequence shown here is derived from an EMBL/GenBank/DDBJ whole genome shotgun (WGS) entry which is preliminary data.</text>
</comment>
<accession>A0A6I1HQU3</accession>
<keyword evidence="2" id="KW-1185">Reference proteome</keyword>
<dbReference type="NCBIfam" id="TIGR01731">
    <property type="entry name" value="fil_hemag_20aa"/>
    <property type="match status" value="3"/>
</dbReference>
<dbReference type="AlphaFoldDB" id="A0A6I1HQU3"/>
<dbReference type="Proteomes" id="UP000468717">
    <property type="component" value="Unassembled WGS sequence"/>
</dbReference>
<dbReference type="InterPro" id="IPR010069">
    <property type="entry name" value="CdiA_FHA1_rpt"/>
</dbReference>
<reference evidence="1 2" key="1">
    <citation type="submission" date="2019-10" db="EMBL/GenBank/DDBJ databases">
        <title>Three novel species isolated from a subtropical stream in China.</title>
        <authorList>
            <person name="Lu H."/>
        </authorList>
    </citation>
    <scope>NUCLEOTIDE SEQUENCE [LARGE SCALE GENOMIC DNA]</scope>
    <source>
        <strain evidence="1 2">FT13W</strain>
    </source>
</reference>
<feature type="non-terminal residue" evidence="1">
    <location>
        <position position="100"/>
    </location>
</feature>
<evidence type="ECO:0000313" key="2">
    <source>
        <dbReference type="Proteomes" id="UP000468717"/>
    </source>
</evidence>
<organism evidence="1 2">
    <name type="scientific">Janthinobacterium violaceinigrum</name>
    <dbReference type="NCBI Taxonomy" id="2654252"/>
    <lineage>
        <taxon>Bacteria</taxon>
        <taxon>Pseudomonadati</taxon>
        <taxon>Pseudomonadota</taxon>
        <taxon>Betaproteobacteria</taxon>
        <taxon>Burkholderiales</taxon>
        <taxon>Oxalobacteraceae</taxon>
        <taxon>Janthinobacterium</taxon>
    </lineage>
</organism>
<name>A0A6I1HQU3_9BURK</name>
<dbReference type="RefSeq" id="WP_152285385.1">
    <property type="nucleotide sequence ID" value="NZ_WFLI01000128.1"/>
</dbReference>
<evidence type="ECO:0000313" key="1">
    <source>
        <dbReference type="EMBL" id="KAB8057118.1"/>
    </source>
</evidence>
<proteinExistence type="predicted"/>
<dbReference type="EMBL" id="WFLI01000128">
    <property type="protein sequence ID" value="KAB8057118.1"/>
    <property type="molecule type" value="Genomic_DNA"/>
</dbReference>
<gene>
    <name evidence="1" type="ORF">GCN75_28940</name>
</gene>
<evidence type="ECO:0008006" key="3">
    <source>
        <dbReference type="Google" id="ProtNLM"/>
    </source>
</evidence>
<sequence>GKSALDLALSGLQNQGGQIQVLGNIGLNAGGGSINNQQGLIRSGATVTVTGGVIDNASTLGANQGIEGVQVTLNSANVSNVQGAVRADGNLAINSAGSIN</sequence>
<protein>
    <recommendedName>
        <fullName evidence="3">Filamentous hemagglutinin</fullName>
    </recommendedName>
</protein>
<feature type="non-terminal residue" evidence="1">
    <location>
        <position position="1"/>
    </location>
</feature>